<sequence>MEKILRLQRLGRNYWGNIAYEDKESEKIYFDIEDGHSDNPQLYTSSPSDDIDGEPNFPITTKYEIVNPITKEEKLQEKFRHEYMMLSRLKEDCIGYLTDGDWRYHQVSRIWANDEREHIDEMRRLWNMLPVKPEWLTMEQINEYAARMISTSHTPSPFYTAEI</sequence>
<protein>
    <recommendedName>
        <fullName evidence="1">Large polyvalent protein-associated domain-containing protein</fullName>
    </recommendedName>
</protein>
<evidence type="ECO:0000313" key="3">
    <source>
        <dbReference type="Proteomes" id="UP001217776"/>
    </source>
</evidence>
<organism evidence="2 3">
    <name type="scientific">Bacteroides thetaiotaomicron</name>
    <dbReference type="NCBI Taxonomy" id="818"/>
    <lineage>
        <taxon>Bacteria</taxon>
        <taxon>Pseudomonadati</taxon>
        <taxon>Bacteroidota</taxon>
        <taxon>Bacteroidia</taxon>
        <taxon>Bacteroidales</taxon>
        <taxon>Bacteroidaceae</taxon>
        <taxon>Bacteroides</taxon>
    </lineage>
</organism>
<evidence type="ECO:0000313" key="2">
    <source>
        <dbReference type="EMBL" id="MDC2236639.1"/>
    </source>
</evidence>
<dbReference type="InterPro" id="IPR040789">
    <property type="entry name" value="LPD11"/>
</dbReference>
<dbReference type="EMBL" id="JAQNVG010000019">
    <property type="protein sequence ID" value="MDC2236639.1"/>
    <property type="molecule type" value="Genomic_DNA"/>
</dbReference>
<accession>A0AAP3SDW1</accession>
<feature type="domain" description="Large polyvalent protein-associated" evidence="1">
    <location>
        <begin position="80"/>
        <end position="148"/>
    </location>
</feature>
<reference evidence="2" key="1">
    <citation type="submission" date="2022-10" db="EMBL/GenBank/DDBJ databases">
        <title>Human gut microbiome strain richness.</title>
        <authorList>
            <person name="Chen-Liaw A."/>
        </authorList>
    </citation>
    <scope>NUCLEOTIDE SEQUENCE</scope>
    <source>
        <strain evidence="2">1001283st1_A3_1001283B150304_161114</strain>
    </source>
</reference>
<dbReference type="RefSeq" id="WP_195601098.1">
    <property type="nucleotide sequence ID" value="NZ_JADNKL010000026.1"/>
</dbReference>
<comment type="caution">
    <text evidence="2">The sequence shown here is derived from an EMBL/GenBank/DDBJ whole genome shotgun (WGS) entry which is preliminary data.</text>
</comment>
<name>A0AAP3SDW1_BACT4</name>
<dbReference type="Pfam" id="PF18824">
    <property type="entry name" value="LPD11"/>
    <property type="match status" value="1"/>
</dbReference>
<gene>
    <name evidence="2" type="ORF">PO127_12895</name>
</gene>
<proteinExistence type="predicted"/>
<evidence type="ECO:0000259" key="1">
    <source>
        <dbReference type="Pfam" id="PF18824"/>
    </source>
</evidence>
<dbReference type="AlphaFoldDB" id="A0AAP3SDW1"/>
<dbReference type="Proteomes" id="UP001217776">
    <property type="component" value="Unassembled WGS sequence"/>
</dbReference>